<evidence type="ECO:0000313" key="3">
    <source>
        <dbReference type="Proteomes" id="UP000660262"/>
    </source>
</evidence>
<evidence type="ECO:0000313" key="2">
    <source>
        <dbReference type="EMBL" id="GHP10220.1"/>
    </source>
</evidence>
<dbReference type="InterPro" id="IPR051599">
    <property type="entry name" value="Cell_Envelope_Assoc"/>
</dbReference>
<dbReference type="PANTHER" id="PTHR30336">
    <property type="entry name" value="INNER MEMBRANE PROTEIN, PROBABLE PERMEASE"/>
    <property type="match status" value="1"/>
</dbReference>
<dbReference type="Proteomes" id="UP000660262">
    <property type="component" value="Unassembled WGS sequence"/>
</dbReference>
<proteinExistence type="predicted"/>
<sequence>MAHASLHSFDADAWADRLMASRKYKPPSVILVLAGGVSDDDGTPHESVLRRLQATAALVARREECVETCVVCVGGGTSHKPKWCDEHGFAVPEAQLMARHLAKMGVPLSRCVLESLSDDTIGNLLFARLLHTDARPSWRDVLVITSAFQAPRAAAIADWVFALTPAPSYTVACAAVPDEGAVDASALEGRVAREAGSLESFQRNVASRISTLEDAHAFIFQQHDAYRAREPVAKDTQQVDAATLATY</sequence>
<comment type="caution">
    <text evidence="2">The sequence shown here is derived from an EMBL/GenBank/DDBJ whole genome shotgun (WGS) entry which is preliminary data.</text>
</comment>
<evidence type="ECO:0000259" key="1">
    <source>
        <dbReference type="Pfam" id="PF02698"/>
    </source>
</evidence>
<dbReference type="AlphaFoldDB" id="A0A830HWN5"/>
<dbReference type="OrthoDB" id="10055554at2759"/>
<dbReference type="InterPro" id="IPR014729">
    <property type="entry name" value="Rossmann-like_a/b/a_fold"/>
</dbReference>
<keyword evidence="3" id="KW-1185">Reference proteome</keyword>
<feature type="domain" description="DUF218" evidence="1">
    <location>
        <begin position="29"/>
        <end position="185"/>
    </location>
</feature>
<organism evidence="2 3">
    <name type="scientific">Pycnococcus provasolii</name>
    <dbReference type="NCBI Taxonomy" id="41880"/>
    <lineage>
        <taxon>Eukaryota</taxon>
        <taxon>Viridiplantae</taxon>
        <taxon>Chlorophyta</taxon>
        <taxon>Pseudoscourfieldiophyceae</taxon>
        <taxon>Pseudoscourfieldiales</taxon>
        <taxon>Pycnococcaceae</taxon>
        <taxon>Pycnococcus</taxon>
    </lineage>
</organism>
<reference evidence="2" key="1">
    <citation type="submission" date="2020-10" db="EMBL/GenBank/DDBJ databases">
        <title>Unveiling of a novel bifunctional photoreceptor, Dualchrome1, isolated from a cosmopolitan green alga.</title>
        <authorList>
            <person name="Suzuki S."/>
            <person name="Kawachi M."/>
        </authorList>
    </citation>
    <scope>NUCLEOTIDE SEQUENCE</scope>
    <source>
        <strain evidence="2">NIES 2893</strain>
    </source>
</reference>
<dbReference type="EMBL" id="BNJQ01000028">
    <property type="protein sequence ID" value="GHP10220.1"/>
    <property type="molecule type" value="Genomic_DNA"/>
</dbReference>
<gene>
    <name evidence="2" type="ORF">PPROV_000895200</name>
</gene>
<name>A0A830HWN5_9CHLO</name>
<dbReference type="CDD" id="cd06259">
    <property type="entry name" value="YdcF-like"/>
    <property type="match status" value="1"/>
</dbReference>
<accession>A0A830HWN5</accession>
<dbReference type="InterPro" id="IPR003848">
    <property type="entry name" value="DUF218"/>
</dbReference>
<dbReference type="GO" id="GO:0005886">
    <property type="term" value="C:plasma membrane"/>
    <property type="evidence" value="ECO:0007669"/>
    <property type="project" value="TreeGrafter"/>
</dbReference>
<protein>
    <recommendedName>
        <fullName evidence="1">DUF218 domain-containing protein</fullName>
    </recommendedName>
</protein>
<dbReference type="Pfam" id="PF02698">
    <property type="entry name" value="DUF218"/>
    <property type="match status" value="1"/>
</dbReference>
<dbReference type="Gene3D" id="3.40.50.620">
    <property type="entry name" value="HUPs"/>
    <property type="match status" value="1"/>
</dbReference>
<dbReference type="PANTHER" id="PTHR30336:SF20">
    <property type="entry name" value="DUF218 DOMAIN-CONTAINING PROTEIN"/>
    <property type="match status" value="1"/>
</dbReference>